<keyword evidence="3" id="KW-1185">Reference proteome</keyword>
<feature type="transmembrane region" description="Helical" evidence="1">
    <location>
        <begin position="31"/>
        <end position="47"/>
    </location>
</feature>
<evidence type="ECO:0000313" key="2">
    <source>
        <dbReference type="EMBL" id="KAG5579435.1"/>
    </source>
</evidence>
<keyword evidence="1" id="KW-1133">Transmembrane helix</keyword>
<dbReference type="EMBL" id="JACXVP010000010">
    <property type="protein sequence ID" value="KAG5579435.1"/>
    <property type="molecule type" value="Genomic_DNA"/>
</dbReference>
<organism evidence="2 3">
    <name type="scientific">Solanum commersonii</name>
    <name type="common">Commerson's wild potato</name>
    <name type="synonym">Commerson's nightshade</name>
    <dbReference type="NCBI Taxonomy" id="4109"/>
    <lineage>
        <taxon>Eukaryota</taxon>
        <taxon>Viridiplantae</taxon>
        <taxon>Streptophyta</taxon>
        <taxon>Embryophyta</taxon>
        <taxon>Tracheophyta</taxon>
        <taxon>Spermatophyta</taxon>
        <taxon>Magnoliopsida</taxon>
        <taxon>eudicotyledons</taxon>
        <taxon>Gunneridae</taxon>
        <taxon>Pentapetalae</taxon>
        <taxon>asterids</taxon>
        <taxon>lamiids</taxon>
        <taxon>Solanales</taxon>
        <taxon>Solanaceae</taxon>
        <taxon>Solanoideae</taxon>
        <taxon>Solaneae</taxon>
        <taxon>Solanum</taxon>
    </lineage>
</organism>
<proteinExistence type="predicted"/>
<keyword evidence="1" id="KW-0472">Membrane</keyword>
<reference evidence="2 3" key="1">
    <citation type="submission" date="2020-09" db="EMBL/GenBank/DDBJ databases">
        <title>De no assembly of potato wild relative species, Solanum commersonii.</title>
        <authorList>
            <person name="Cho K."/>
        </authorList>
    </citation>
    <scope>NUCLEOTIDE SEQUENCE [LARGE SCALE GENOMIC DNA]</scope>
    <source>
        <strain evidence="2">LZ3.2</strain>
        <tissue evidence="2">Leaf</tissue>
    </source>
</reference>
<evidence type="ECO:0000313" key="3">
    <source>
        <dbReference type="Proteomes" id="UP000824120"/>
    </source>
</evidence>
<keyword evidence="1" id="KW-0812">Transmembrane</keyword>
<gene>
    <name evidence="2" type="ORF">H5410_050062</name>
</gene>
<name>A0A9J5WUA1_SOLCO</name>
<protein>
    <submittedName>
        <fullName evidence="2">Uncharacterized protein</fullName>
    </submittedName>
</protein>
<dbReference type="AlphaFoldDB" id="A0A9J5WUA1"/>
<dbReference type="Proteomes" id="UP000824120">
    <property type="component" value="Chromosome 10"/>
</dbReference>
<accession>A0A9J5WUA1</accession>
<sequence length="104" mass="12072">MHEPSCFDYSVIFVLFGLQQPKSLGENERRLFLTWFTMLAIIIFYTLKIQDEILQPCLSKYNDFDISLALDDKTPPLHGLTTDQDNKRSLTRHLGLALNILIEK</sequence>
<comment type="caution">
    <text evidence="2">The sequence shown here is derived from an EMBL/GenBank/DDBJ whole genome shotgun (WGS) entry which is preliminary data.</text>
</comment>
<evidence type="ECO:0000256" key="1">
    <source>
        <dbReference type="SAM" id="Phobius"/>
    </source>
</evidence>